<proteinExistence type="predicted"/>
<evidence type="ECO:0000313" key="1">
    <source>
        <dbReference type="EMBL" id="MBB5891060.1"/>
    </source>
</evidence>
<dbReference type="Proteomes" id="UP000585638">
    <property type="component" value="Unassembled WGS sequence"/>
</dbReference>
<evidence type="ECO:0000313" key="2">
    <source>
        <dbReference type="Proteomes" id="UP000585638"/>
    </source>
</evidence>
<dbReference type="RefSeq" id="WP_184860919.1">
    <property type="nucleotide sequence ID" value="NZ_BAAAWY010000044.1"/>
</dbReference>
<gene>
    <name evidence="1" type="ORF">BJ998_002256</name>
</gene>
<sequence>MAELTDTEAAAVRRERFGALPARVPADHTVETVPPERFEFTGVDPDTEWMIRYSA</sequence>
<dbReference type="EMBL" id="JACHIR010000001">
    <property type="protein sequence ID" value="MBB5891060.1"/>
    <property type="molecule type" value="Genomic_DNA"/>
</dbReference>
<comment type="caution">
    <text evidence="1">The sequence shown here is derived from an EMBL/GenBank/DDBJ whole genome shotgun (WGS) entry which is preliminary data.</text>
</comment>
<name>A0A7W9KEC7_9PSEU</name>
<accession>A0A7W9KEC7</accession>
<reference evidence="1 2" key="1">
    <citation type="submission" date="2020-08" db="EMBL/GenBank/DDBJ databases">
        <title>Sequencing the genomes of 1000 actinobacteria strains.</title>
        <authorList>
            <person name="Klenk H.-P."/>
        </authorList>
    </citation>
    <scope>NUCLEOTIDE SEQUENCE [LARGE SCALE GENOMIC DNA]</scope>
    <source>
        <strain evidence="1 2">DSM 43851</strain>
    </source>
</reference>
<keyword evidence="2" id="KW-1185">Reference proteome</keyword>
<organism evidence="1 2">
    <name type="scientific">Kutzneria kofuensis</name>
    <dbReference type="NCBI Taxonomy" id="103725"/>
    <lineage>
        <taxon>Bacteria</taxon>
        <taxon>Bacillati</taxon>
        <taxon>Actinomycetota</taxon>
        <taxon>Actinomycetes</taxon>
        <taxon>Pseudonocardiales</taxon>
        <taxon>Pseudonocardiaceae</taxon>
        <taxon>Kutzneria</taxon>
    </lineage>
</organism>
<dbReference type="AlphaFoldDB" id="A0A7W9KEC7"/>
<protein>
    <submittedName>
        <fullName evidence="1">Uncharacterized protein</fullName>
    </submittedName>
</protein>